<protein>
    <submittedName>
        <fullName evidence="1">Uncharacterized protein</fullName>
    </submittedName>
</protein>
<dbReference type="RefSeq" id="WP_259795741.1">
    <property type="nucleotide sequence ID" value="NZ_CP080772.1"/>
</dbReference>
<reference evidence="1" key="1">
    <citation type="submission" date="2021-08" db="EMBL/GenBank/DDBJ databases">
        <authorList>
            <person name="Nwanade C."/>
            <person name="Wang M."/>
            <person name="Masoudi A."/>
            <person name="Yu Z."/>
            <person name="Liu J."/>
        </authorList>
    </citation>
    <scope>NUCLEOTIDE SEQUENCE</scope>
    <source>
        <strain evidence="1">S056</strain>
    </source>
</reference>
<dbReference type="GeneID" id="75103722"/>
<proteinExistence type="predicted"/>
<evidence type="ECO:0000313" key="1">
    <source>
        <dbReference type="EMBL" id="UWP94642.1"/>
    </source>
</evidence>
<accession>A0A9Q9HC96</accession>
<dbReference type="Proteomes" id="UP001057991">
    <property type="component" value="Chromosome"/>
</dbReference>
<dbReference type="AlphaFoldDB" id="A0A9Q9HC96"/>
<name>A0A9Q9HC96_9RHOB</name>
<sequence>MRLKLGNVMRLLLALTILASVFIRPPGTMLVTEGDTISYVLCSAGEPQTVHVALGGEEREERDLSCDFFAAQIASLIDQAPAVVPFDYTNAPAEHVAQTLLPTALRLWRPNAARAPPLVS</sequence>
<organism evidence="1 2">
    <name type="scientific">Aliiroseovarius crassostreae</name>
    <dbReference type="NCBI Taxonomy" id="154981"/>
    <lineage>
        <taxon>Bacteria</taxon>
        <taxon>Pseudomonadati</taxon>
        <taxon>Pseudomonadota</taxon>
        <taxon>Alphaproteobacteria</taxon>
        <taxon>Rhodobacterales</taxon>
        <taxon>Paracoccaceae</taxon>
        <taxon>Aliiroseovarius</taxon>
    </lineage>
</organism>
<dbReference type="EMBL" id="CP080776">
    <property type="protein sequence ID" value="UWP94642.1"/>
    <property type="molecule type" value="Genomic_DNA"/>
</dbReference>
<evidence type="ECO:0000313" key="2">
    <source>
        <dbReference type="Proteomes" id="UP001057991"/>
    </source>
</evidence>
<gene>
    <name evidence="1" type="ORF">K3X48_10490</name>
</gene>